<feature type="transmembrane region" description="Helical" evidence="13">
    <location>
        <begin position="201"/>
        <end position="220"/>
    </location>
</feature>
<feature type="compositionally biased region" description="Polar residues" evidence="12">
    <location>
        <begin position="54"/>
        <end position="64"/>
    </location>
</feature>
<keyword evidence="6 13" id="KW-0812">Transmembrane</keyword>
<evidence type="ECO:0000256" key="7">
    <source>
        <dbReference type="ARBA" id="ARBA00022824"/>
    </source>
</evidence>
<feature type="compositionally biased region" description="Basic residues" evidence="12">
    <location>
        <begin position="74"/>
        <end position="87"/>
    </location>
</feature>
<keyword evidence="10" id="KW-0012">Acyltransferase</keyword>
<organism evidence="14 15">
    <name type="scientific">Batillaria attramentaria</name>
    <dbReference type="NCBI Taxonomy" id="370345"/>
    <lineage>
        <taxon>Eukaryota</taxon>
        <taxon>Metazoa</taxon>
        <taxon>Spiralia</taxon>
        <taxon>Lophotrochozoa</taxon>
        <taxon>Mollusca</taxon>
        <taxon>Gastropoda</taxon>
        <taxon>Caenogastropoda</taxon>
        <taxon>Sorbeoconcha</taxon>
        <taxon>Cerithioidea</taxon>
        <taxon>Batillariidae</taxon>
        <taxon>Batillaria</taxon>
    </lineage>
</organism>
<evidence type="ECO:0000256" key="9">
    <source>
        <dbReference type="ARBA" id="ARBA00023136"/>
    </source>
</evidence>
<evidence type="ECO:0000256" key="13">
    <source>
        <dbReference type="SAM" id="Phobius"/>
    </source>
</evidence>
<feature type="transmembrane region" description="Helical" evidence="13">
    <location>
        <begin position="532"/>
        <end position="553"/>
    </location>
</feature>
<keyword evidence="15" id="KW-1185">Reference proteome</keyword>
<dbReference type="AlphaFoldDB" id="A0ABD0K7P6"/>
<dbReference type="Proteomes" id="UP001519460">
    <property type="component" value="Unassembled WGS sequence"/>
</dbReference>
<feature type="non-terminal residue" evidence="14">
    <location>
        <position position="555"/>
    </location>
</feature>
<evidence type="ECO:0000313" key="15">
    <source>
        <dbReference type="Proteomes" id="UP001519460"/>
    </source>
</evidence>
<keyword evidence="9 13" id="KW-0472">Membrane</keyword>
<dbReference type="InterPro" id="IPR014371">
    <property type="entry name" value="Oat_ACAT_DAG_ARE"/>
</dbReference>
<comment type="subcellular location">
    <subcellularLocation>
        <location evidence="1">Endoplasmic reticulum membrane</location>
        <topology evidence="1">Multi-pass membrane protein</topology>
    </subcellularLocation>
</comment>
<dbReference type="GO" id="GO:0005789">
    <property type="term" value="C:endoplasmic reticulum membrane"/>
    <property type="evidence" value="ECO:0007669"/>
    <property type="project" value="UniProtKB-SubCell"/>
</dbReference>
<comment type="caution">
    <text evidence="14">The sequence shown here is derived from an EMBL/GenBank/DDBJ whole genome shotgun (WGS) entry which is preliminary data.</text>
</comment>
<dbReference type="EC" id="2.3.1.20" evidence="4"/>
<feature type="transmembrane region" description="Helical" evidence="13">
    <location>
        <begin position="421"/>
        <end position="440"/>
    </location>
</feature>
<keyword evidence="7" id="KW-0256">Endoplasmic reticulum</keyword>
<feature type="transmembrane region" description="Helical" evidence="13">
    <location>
        <begin position="250"/>
        <end position="270"/>
    </location>
</feature>
<comment type="similarity">
    <text evidence="3">Belongs to the membrane-bound acyltransferase family. Sterol o-acyltransferase subfamily.</text>
</comment>
<evidence type="ECO:0000256" key="5">
    <source>
        <dbReference type="ARBA" id="ARBA00022679"/>
    </source>
</evidence>
<evidence type="ECO:0000313" key="14">
    <source>
        <dbReference type="EMBL" id="KAK7483028.1"/>
    </source>
</evidence>
<evidence type="ECO:0000256" key="4">
    <source>
        <dbReference type="ARBA" id="ARBA00013244"/>
    </source>
</evidence>
<dbReference type="PANTHER" id="PTHR10408">
    <property type="entry name" value="STEROL O-ACYLTRANSFERASE"/>
    <property type="match status" value="1"/>
</dbReference>
<evidence type="ECO:0000256" key="12">
    <source>
        <dbReference type="SAM" id="MobiDB-lite"/>
    </source>
</evidence>
<evidence type="ECO:0000256" key="2">
    <source>
        <dbReference type="ARBA" id="ARBA00005189"/>
    </source>
</evidence>
<sequence length="555" mass="63437">MATANGAYVNGTDSGGGTNGFSSSNRHATSSSPEANGHLLPHKRRGNGHEENGHSANTHRSAVNDTRIDSMKGKTGKKKSRKSKPLHKTNTEKDDSSSATDGGSENTDETVTRKCSVCEADVMDTDSHGDRTVCKACIMPHGTSSAIAKKQQKSSWFEQYLNKTLPCWFFEPEYMVHGKPKTDPNSVHRHMDSLFSTSSGFTNYRGLLNLALLLLVLSNARLFLENLIKYGILINPFVWIEWFLQDPYNWPSLLLTMSISVFPLVAFCLERAMSKEWLSDRAGAILHGINLTALLVYPATVVYIQHPNPVCSVFSLTAATVSFLKLVSYAHVNYWCRNNLRHNTPSRYSKRRKSHSISENTGQNHTETENNSKKGVTTRKTYPENLNLHDLTYFMLAPTLCYELNFPRSARIRKRFLVKRLVELLFLVSLQLGLVQQWIVPTVNNSLKPLTDLDFFKVIERLLKLSVPNHFIWLIFFYCYFHSLLNVIAELLMFGDREFYRDWWNAENLSQFWQHWNIPVHRWATRHVYKPLLVRGYSKIIASTLVFMVSAFFHE</sequence>
<keyword evidence="8 13" id="KW-1133">Transmembrane helix</keyword>
<protein>
    <recommendedName>
        <fullName evidence="4">diacylglycerol O-acyltransferase</fullName>
        <ecNumber evidence="4">2.3.1.20</ecNumber>
    </recommendedName>
</protein>
<gene>
    <name evidence="14" type="ORF">BaRGS_00025691</name>
</gene>
<feature type="transmembrane region" description="Helical" evidence="13">
    <location>
        <begin position="312"/>
        <end position="332"/>
    </location>
</feature>
<dbReference type="InterPro" id="IPR004299">
    <property type="entry name" value="MBOAT_fam"/>
</dbReference>
<feature type="transmembrane region" description="Helical" evidence="13">
    <location>
        <begin position="282"/>
        <end position="306"/>
    </location>
</feature>
<evidence type="ECO:0000256" key="11">
    <source>
        <dbReference type="PIRSR" id="PIRSR000439-1"/>
    </source>
</evidence>
<feature type="region of interest" description="Disordered" evidence="12">
    <location>
        <begin position="1"/>
        <end position="112"/>
    </location>
</feature>
<keyword evidence="5" id="KW-0808">Transferase</keyword>
<name>A0ABD0K7P6_9CAEN</name>
<comment type="pathway">
    <text evidence="2">Lipid metabolism.</text>
</comment>
<dbReference type="PIRSF" id="PIRSF000439">
    <property type="entry name" value="Oat_ACAT_DAG_ARE"/>
    <property type="match status" value="1"/>
</dbReference>
<evidence type="ECO:0000256" key="10">
    <source>
        <dbReference type="ARBA" id="ARBA00023315"/>
    </source>
</evidence>
<accession>A0ABD0K7P6</accession>
<dbReference type="Pfam" id="PF03062">
    <property type="entry name" value="MBOAT"/>
    <property type="match status" value="1"/>
</dbReference>
<dbReference type="GO" id="GO:0004144">
    <property type="term" value="F:diacylglycerol O-acyltransferase activity"/>
    <property type="evidence" value="ECO:0007669"/>
    <property type="project" value="UniProtKB-EC"/>
</dbReference>
<evidence type="ECO:0000256" key="6">
    <source>
        <dbReference type="ARBA" id="ARBA00022692"/>
    </source>
</evidence>
<dbReference type="PANTHER" id="PTHR10408:SF7">
    <property type="entry name" value="DIACYLGLYCEROL O-ACYLTRANSFERASE 1"/>
    <property type="match status" value="1"/>
</dbReference>
<feature type="active site" evidence="11">
    <location>
        <position position="554"/>
    </location>
</feature>
<reference evidence="14 15" key="1">
    <citation type="journal article" date="2023" name="Sci. Data">
        <title>Genome assembly of the Korean intertidal mud-creeper Batillaria attramentaria.</title>
        <authorList>
            <person name="Patra A.K."/>
            <person name="Ho P.T."/>
            <person name="Jun S."/>
            <person name="Lee S.J."/>
            <person name="Kim Y."/>
            <person name="Won Y.J."/>
        </authorList>
    </citation>
    <scope>NUCLEOTIDE SEQUENCE [LARGE SCALE GENOMIC DNA]</scope>
    <source>
        <strain evidence="14">Wonlab-2016</strain>
    </source>
</reference>
<evidence type="ECO:0000256" key="3">
    <source>
        <dbReference type="ARBA" id="ARBA00009010"/>
    </source>
</evidence>
<proteinExistence type="inferred from homology"/>
<feature type="region of interest" description="Disordered" evidence="12">
    <location>
        <begin position="346"/>
        <end position="378"/>
    </location>
</feature>
<dbReference type="EMBL" id="JACVVK020000234">
    <property type="protein sequence ID" value="KAK7483028.1"/>
    <property type="molecule type" value="Genomic_DNA"/>
</dbReference>
<evidence type="ECO:0000256" key="8">
    <source>
        <dbReference type="ARBA" id="ARBA00022989"/>
    </source>
</evidence>
<feature type="transmembrane region" description="Helical" evidence="13">
    <location>
        <begin position="471"/>
        <end position="494"/>
    </location>
</feature>
<evidence type="ECO:0000256" key="1">
    <source>
        <dbReference type="ARBA" id="ARBA00004477"/>
    </source>
</evidence>